<comment type="caution">
    <text evidence="2">The sequence shown here is derived from an EMBL/GenBank/DDBJ whole genome shotgun (WGS) entry which is preliminary data.</text>
</comment>
<keyword evidence="3" id="KW-1185">Reference proteome</keyword>
<evidence type="ECO:0000313" key="2">
    <source>
        <dbReference type="EMBL" id="MDC0716632.1"/>
    </source>
</evidence>
<gene>
    <name evidence="2" type="ORF">POL25_07000</name>
</gene>
<evidence type="ECO:0000256" key="1">
    <source>
        <dbReference type="SAM" id="Phobius"/>
    </source>
</evidence>
<keyword evidence="1" id="KW-1133">Transmembrane helix</keyword>
<dbReference type="Proteomes" id="UP001221686">
    <property type="component" value="Unassembled WGS sequence"/>
</dbReference>
<dbReference type="EMBL" id="JAQNDL010000001">
    <property type="protein sequence ID" value="MDC0716632.1"/>
    <property type="molecule type" value="Genomic_DNA"/>
</dbReference>
<evidence type="ECO:0000313" key="3">
    <source>
        <dbReference type="Proteomes" id="UP001221686"/>
    </source>
</evidence>
<dbReference type="RefSeq" id="WP_272085123.1">
    <property type="nucleotide sequence ID" value="NZ_JAQNDL010000001.1"/>
</dbReference>
<name>A0ABT5DSM0_9BACT</name>
<accession>A0ABT5DSM0</accession>
<keyword evidence="1" id="KW-0812">Transmembrane</keyword>
<sequence length="66" mass="6885">MIEPTAGRTSRTGARAKTDHAGITMSKLLRGAVAGVGAWKLGGGVIGTVLIFILLWIVLGNFGMFQ</sequence>
<protein>
    <submittedName>
        <fullName evidence="2">Uncharacterized protein</fullName>
    </submittedName>
</protein>
<organism evidence="2 3">
    <name type="scientific">Nannocystis bainbridge</name>
    <dbReference type="NCBI Taxonomy" id="2995303"/>
    <lineage>
        <taxon>Bacteria</taxon>
        <taxon>Pseudomonadati</taxon>
        <taxon>Myxococcota</taxon>
        <taxon>Polyangia</taxon>
        <taxon>Nannocystales</taxon>
        <taxon>Nannocystaceae</taxon>
        <taxon>Nannocystis</taxon>
    </lineage>
</organism>
<feature type="transmembrane region" description="Helical" evidence="1">
    <location>
        <begin position="38"/>
        <end position="59"/>
    </location>
</feature>
<reference evidence="2 3" key="1">
    <citation type="submission" date="2022-11" db="EMBL/GenBank/DDBJ databases">
        <title>Minimal conservation of predation-associated metabolite biosynthetic gene clusters underscores biosynthetic potential of Myxococcota including descriptions for ten novel species: Archangium lansinium sp. nov., Myxococcus landrumus sp. nov., Nannocystis bai.</title>
        <authorList>
            <person name="Ahearne A."/>
            <person name="Stevens C."/>
            <person name="Dowd S."/>
        </authorList>
    </citation>
    <scope>NUCLEOTIDE SEQUENCE [LARGE SCALE GENOMIC DNA]</scope>
    <source>
        <strain evidence="2 3">BB15-2</strain>
    </source>
</reference>
<proteinExistence type="predicted"/>
<keyword evidence="1" id="KW-0472">Membrane</keyword>